<dbReference type="AlphaFoldDB" id="A0A843VKE9"/>
<dbReference type="GO" id="GO:0009611">
    <property type="term" value="P:response to wounding"/>
    <property type="evidence" value="ECO:0007669"/>
    <property type="project" value="UniProtKB-UniRule"/>
</dbReference>
<evidence type="ECO:0000256" key="4">
    <source>
        <dbReference type="RuleBase" id="RU369065"/>
    </source>
</evidence>
<dbReference type="InterPro" id="IPR040390">
    <property type="entry name" value="TIFY/JAZ"/>
</dbReference>
<evidence type="ECO:0000256" key="2">
    <source>
        <dbReference type="ARBA" id="ARBA00022819"/>
    </source>
</evidence>
<dbReference type="GO" id="GO:2000022">
    <property type="term" value="P:regulation of jasmonic acid mediated signaling pathway"/>
    <property type="evidence" value="ECO:0007669"/>
    <property type="project" value="UniProtKB-UniRule"/>
</dbReference>
<dbReference type="Proteomes" id="UP000652761">
    <property type="component" value="Unassembled WGS sequence"/>
</dbReference>
<dbReference type="InterPro" id="IPR018467">
    <property type="entry name" value="CCT_CS"/>
</dbReference>
<keyword evidence="3" id="KW-0832">Ubl conjugation</keyword>
<dbReference type="EMBL" id="NMUH01001484">
    <property type="protein sequence ID" value="MQL92773.1"/>
    <property type="molecule type" value="Genomic_DNA"/>
</dbReference>
<proteinExistence type="inferred from homology"/>
<dbReference type="Pfam" id="PF09425">
    <property type="entry name" value="Jas_motif"/>
    <property type="match status" value="1"/>
</dbReference>
<feature type="region of interest" description="Disordered" evidence="5">
    <location>
        <begin position="296"/>
        <end position="343"/>
    </location>
</feature>
<comment type="caution">
    <text evidence="7">The sequence shown here is derived from an EMBL/GenBank/DDBJ whole genome shotgun (WGS) entry which is preliminary data.</text>
</comment>
<keyword evidence="2 4" id="KW-1184">Jasmonic acid signaling pathway</keyword>
<dbReference type="OrthoDB" id="1937734at2759"/>
<feature type="region of interest" description="Disordered" evidence="5">
    <location>
        <begin position="249"/>
        <end position="278"/>
    </location>
</feature>
<comment type="similarity">
    <text evidence="1 4">Belongs to the TIFY/JAZ family.</text>
</comment>
<evidence type="ECO:0000256" key="5">
    <source>
        <dbReference type="SAM" id="MobiDB-lite"/>
    </source>
</evidence>
<keyword evidence="8" id="KW-1185">Reference proteome</keyword>
<dbReference type="SMART" id="SM00979">
    <property type="entry name" value="TIFY"/>
    <property type="match status" value="1"/>
</dbReference>
<reference evidence="7" key="1">
    <citation type="submission" date="2017-07" db="EMBL/GenBank/DDBJ databases">
        <title>Taro Niue Genome Assembly and Annotation.</title>
        <authorList>
            <person name="Atibalentja N."/>
            <person name="Keating K."/>
            <person name="Fields C.J."/>
        </authorList>
    </citation>
    <scope>NUCLEOTIDE SEQUENCE</scope>
    <source>
        <strain evidence="7">Niue_2</strain>
        <tissue evidence="7">Leaf</tissue>
    </source>
</reference>
<sequence length="343" mass="36946">MVNTAEMGGRHPGEKPSNFSVTCSLLSRYLKEKGGFGELSLGMAAAVARPPVDGRVWGSWDDDQLSSWVSLPFLVFNLEFLLSWVVVKPETLRTMNLLPGVEAPEADEHPAASQDGASNRKTSSALSMELFPQSAGFVPVHMDKKPDLNRARTIRLKISSFVCREPRAVAAQMTIFYGGKVVVFDNFPAEKARELMTMAGKGCPDPAQVFRVEKASAAPVVLPQRPSCPPPAQHASAAATILTSTSESKSGATAAAAPAAVTQEEQQKEAQPASSDLPIARRVSLHRFLEKRKDRISSKAPYQLNAPAVGCASSSASPTKPEEARRQWLGLGPQTSKPEDLKR</sequence>
<accession>A0A843VKE9</accession>
<dbReference type="GO" id="GO:0005634">
    <property type="term" value="C:nucleus"/>
    <property type="evidence" value="ECO:0007669"/>
    <property type="project" value="UniProtKB-SubCell"/>
</dbReference>
<dbReference type="GO" id="GO:0031347">
    <property type="term" value="P:regulation of defense response"/>
    <property type="evidence" value="ECO:0007669"/>
    <property type="project" value="UniProtKB-UniRule"/>
</dbReference>
<evidence type="ECO:0000256" key="3">
    <source>
        <dbReference type="ARBA" id="ARBA00022843"/>
    </source>
</evidence>
<feature type="compositionally biased region" description="Low complexity" evidence="5">
    <location>
        <begin position="249"/>
        <end position="262"/>
    </location>
</feature>
<dbReference type="InterPro" id="IPR010399">
    <property type="entry name" value="Tify_dom"/>
</dbReference>
<evidence type="ECO:0000259" key="6">
    <source>
        <dbReference type="PROSITE" id="PS51320"/>
    </source>
</evidence>
<gene>
    <name evidence="7" type="ORF">Taro_025405</name>
</gene>
<name>A0A843VKE9_COLES</name>
<protein>
    <recommendedName>
        <fullName evidence="4">Protein TIFY</fullName>
    </recommendedName>
    <alternativeName>
        <fullName evidence="4">Jasmonate ZIM domain-containing protein</fullName>
    </alternativeName>
</protein>
<dbReference type="PANTHER" id="PTHR33077">
    <property type="entry name" value="PROTEIN TIFY 4A-RELATED-RELATED"/>
    <property type="match status" value="1"/>
</dbReference>
<dbReference type="Pfam" id="PF06200">
    <property type="entry name" value="tify"/>
    <property type="match status" value="1"/>
</dbReference>
<dbReference type="PROSITE" id="PS51320">
    <property type="entry name" value="TIFY"/>
    <property type="match status" value="1"/>
</dbReference>
<evidence type="ECO:0000313" key="8">
    <source>
        <dbReference type="Proteomes" id="UP000652761"/>
    </source>
</evidence>
<organism evidence="7 8">
    <name type="scientific">Colocasia esculenta</name>
    <name type="common">Wild taro</name>
    <name type="synonym">Arum esculentum</name>
    <dbReference type="NCBI Taxonomy" id="4460"/>
    <lineage>
        <taxon>Eukaryota</taxon>
        <taxon>Viridiplantae</taxon>
        <taxon>Streptophyta</taxon>
        <taxon>Embryophyta</taxon>
        <taxon>Tracheophyta</taxon>
        <taxon>Spermatophyta</taxon>
        <taxon>Magnoliopsida</taxon>
        <taxon>Liliopsida</taxon>
        <taxon>Araceae</taxon>
        <taxon>Aroideae</taxon>
        <taxon>Colocasieae</taxon>
        <taxon>Colocasia</taxon>
    </lineage>
</organism>
<comment type="domain">
    <text evidence="4">The jas domain is required for interaction with COI1.</text>
</comment>
<dbReference type="PANTHER" id="PTHR33077:SF140">
    <property type="entry name" value="PROTEIN TIFY 10B"/>
    <property type="match status" value="1"/>
</dbReference>
<comment type="function">
    <text evidence="4">Repressor of jasmonate responses.</text>
</comment>
<evidence type="ECO:0000313" key="7">
    <source>
        <dbReference type="EMBL" id="MQL92773.1"/>
    </source>
</evidence>
<comment type="subcellular location">
    <subcellularLocation>
        <location evidence="4">Nucleus</location>
    </subcellularLocation>
</comment>
<keyword evidence="4" id="KW-0539">Nucleus</keyword>
<evidence type="ECO:0000256" key="1">
    <source>
        <dbReference type="ARBA" id="ARBA00008614"/>
    </source>
</evidence>
<feature type="domain" description="Tify" evidence="6">
    <location>
        <begin position="166"/>
        <end position="201"/>
    </location>
</feature>